<organism evidence="1 2">
    <name type="scientific">Seiridium unicorne</name>
    <dbReference type="NCBI Taxonomy" id="138068"/>
    <lineage>
        <taxon>Eukaryota</taxon>
        <taxon>Fungi</taxon>
        <taxon>Dikarya</taxon>
        <taxon>Ascomycota</taxon>
        <taxon>Pezizomycotina</taxon>
        <taxon>Sordariomycetes</taxon>
        <taxon>Xylariomycetidae</taxon>
        <taxon>Amphisphaeriales</taxon>
        <taxon>Sporocadaceae</taxon>
        <taxon>Seiridium</taxon>
    </lineage>
</organism>
<evidence type="ECO:0000313" key="1">
    <source>
        <dbReference type="EMBL" id="KAK9420722.1"/>
    </source>
</evidence>
<accession>A0ABR2V1E8</accession>
<gene>
    <name evidence="1" type="ORF">SUNI508_00813</name>
</gene>
<proteinExistence type="predicted"/>
<reference evidence="1 2" key="1">
    <citation type="journal article" date="2024" name="J. Plant Pathol.">
        <title>Sequence and assembly of the genome of Seiridium unicorne, isolate CBS 538.82, causal agent of cypress canker disease.</title>
        <authorList>
            <person name="Scali E."/>
            <person name="Rocca G.D."/>
            <person name="Danti R."/>
            <person name="Garbelotto M."/>
            <person name="Barberini S."/>
            <person name="Baroncelli R."/>
            <person name="Emiliani G."/>
        </authorList>
    </citation>
    <scope>NUCLEOTIDE SEQUENCE [LARGE SCALE GENOMIC DNA]</scope>
    <source>
        <strain evidence="1 2">BM-138-508</strain>
    </source>
</reference>
<keyword evidence="2" id="KW-1185">Reference proteome</keyword>
<protein>
    <submittedName>
        <fullName evidence="1">Uncharacterized protein</fullName>
    </submittedName>
</protein>
<evidence type="ECO:0000313" key="2">
    <source>
        <dbReference type="Proteomes" id="UP001408356"/>
    </source>
</evidence>
<comment type="caution">
    <text evidence="1">The sequence shown here is derived from an EMBL/GenBank/DDBJ whole genome shotgun (WGS) entry which is preliminary data.</text>
</comment>
<dbReference type="Proteomes" id="UP001408356">
    <property type="component" value="Unassembled WGS sequence"/>
</dbReference>
<sequence length="380" mass="42807">MTAMKLTKAITLLRCGELTNLFPFRLAGQHRICQSQTVRMEGPKTHATVEESHWTTDWSARDLTPAECNDFENTIADLYDWVALSVDACEAVVKRQLNTPPSSVTRERRRAYFAAILRYIVVELVMCSEDDDNGTVQAKLKKLVGLISYLVSDIRAVDVDFINQELESIYQSNEAYPSLIGHGASKDSIEQELAAFNQLHDFSIKLYNKKLLSSLVPIAKAFDAYFGAQPIREPVTFYVVTRWLTCAHGDIYQASSEFQTRWPSWYSLICQQTAEYGKKQDREFMRLAISGRAAQKRMEVEDEKLAAFDKAIRQGLEEAALEPPAGNLDGRTTAEKSERAEIFVTKLTAAQPGTNPLEVIAQGLDDAQRGDRMHRPNKQA</sequence>
<dbReference type="EMBL" id="JARVKF010000223">
    <property type="protein sequence ID" value="KAK9420722.1"/>
    <property type="molecule type" value="Genomic_DNA"/>
</dbReference>
<name>A0ABR2V1E8_9PEZI</name>